<feature type="domain" description="MucB/RseB N-terminal" evidence="6">
    <location>
        <begin position="36"/>
        <end position="212"/>
    </location>
</feature>
<dbReference type="InterPro" id="IPR033434">
    <property type="entry name" value="MucB/RseB_N"/>
</dbReference>
<dbReference type="KEGG" id="rfr:Rfer_1738"/>
<dbReference type="STRING" id="338969.Rfer_1738"/>
<evidence type="ECO:0000313" key="8">
    <source>
        <dbReference type="EMBL" id="ABD69467.1"/>
    </source>
</evidence>
<dbReference type="InterPro" id="IPR033436">
    <property type="entry name" value="MucB/RseB_C"/>
</dbReference>
<evidence type="ECO:0000256" key="2">
    <source>
        <dbReference type="ARBA" id="ARBA00008150"/>
    </source>
</evidence>
<evidence type="ECO:0000256" key="3">
    <source>
        <dbReference type="ARBA" id="ARBA00022729"/>
    </source>
</evidence>
<feature type="chain" id="PRO_5012045373" evidence="5">
    <location>
        <begin position="16"/>
        <end position="334"/>
    </location>
</feature>
<dbReference type="GO" id="GO:0032885">
    <property type="term" value="P:regulation of polysaccharide biosynthetic process"/>
    <property type="evidence" value="ECO:0007669"/>
    <property type="project" value="TreeGrafter"/>
</dbReference>
<evidence type="ECO:0000313" key="9">
    <source>
        <dbReference type="Proteomes" id="UP000008332"/>
    </source>
</evidence>
<dbReference type="Gene3D" id="2.50.20.10">
    <property type="entry name" value="Lipoprotein localisation LolA/LolB/LppX"/>
    <property type="match status" value="1"/>
</dbReference>
<dbReference type="PANTHER" id="PTHR38782">
    <property type="match status" value="1"/>
</dbReference>
<gene>
    <name evidence="8" type="ordered locus">Rfer_1738</name>
</gene>
<organism evidence="8 9">
    <name type="scientific">Albidiferax ferrireducens (strain ATCC BAA-621 / DSM 15236 / T118)</name>
    <name type="common">Rhodoferax ferrireducens</name>
    <dbReference type="NCBI Taxonomy" id="338969"/>
    <lineage>
        <taxon>Bacteria</taxon>
        <taxon>Pseudomonadati</taxon>
        <taxon>Pseudomonadota</taxon>
        <taxon>Betaproteobacteria</taxon>
        <taxon>Burkholderiales</taxon>
        <taxon>Comamonadaceae</taxon>
        <taxon>Rhodoferax</taxon>
    </lineage>
</organism>
<dbReference type="GO" id="GO:0030288">
    <property type="term" value="C:outer membrane-bounded periplasmic space"/>
    <property type="evidence" value="ECO:0007669"/>
    <property type="project" value="TreeGrafter"/>
</dbReference>
<dbReference type="AlphaFoldDB" id="Q21XN6"/>
<dbReference type="Pfam" id="PF03888">
    <property type="entry name" value="MucB_RseB"/>
    <property type="match status" value="1"/>
</dbReference>
<keyword evidence="9" id="KW-1185">Reference proteome</keyword>
<dbReference type="HOGENOM" id="CLU_054710_0_0_4"/>
<dbReference type="PIRSF" id="PIRSF005427">
    <property type="entry name" value="RseB"/>
    <property type="match status" value="1"/>
</dbReference>
<proteinExistence type="inferred from homology"/>
<comment type="subcellular location">
    <subcellularLocation>
        <location evidence="1">Periplasm</location>
    </subcellularLocation>
</comment>
<keyword evidence="3 5" id="KW-0732">Signal</keyword>
<reference evidence="9" key="1">
    <citation type="submission" date="2006-02" db="EMBL/GenBank/DDBJ databases">
        <title>Complete sequence of chromosome of Rhodoferax ferrireducens DSM 15236.</title>
        <authorList>
            <person name="Copeland A."/>
            <person name="Lucas S."/>
            <person name="Lapidus A."/>
            <person name="Barry K."/>
            <person name="Detter J.C."/>
            <person name="Glavina del Rio T."/>
            <person name="Hammon N."/>
            <person name="Israni S."/>
            <person name="Pitluck S."/>
            <person name="Brettin T."/>
            <person name="Bruce D."/>
            <person name="Han C."/>
            <person name="Tapia R."/>
            <person name="Gilna P."/>
            <person name="Kiss H."/>
            <person name="Schmutz J."/>
            <person name="Larimer F."/>
            <person name="Land M."/>
            <person name="Kyrpides N."/>
            <person name="Ivanova N."/>
            <person name="Richardson P."/>
        </authorList>
    </citation>
    <scope>NUCLEOTIDE SEQUENCE [LARGE SCALE GENOMIC DNA]</scope>
    <source>
        <strain evidence="9">ATCC BAA-621 / DSM 15236 / T118</strain>
    </source>
</reference>
<feature type="signal peptide" evidence="5">
    <location>
        <begin position="1"/>
        <end position="15"/>
    </location>
</feature>
<comment type="similarity">
    <text evidence="2">Belongs to the RseB family.</text>
</comment>
<feature type="domain" description="MucB/RseB C-terminal" evidence="7">
    <location>
        <begin position="230"/>
        <end position="330"/>
    </location>
</feature>
<dbReference type="PANTHER" id="PTHR38782:SF1">
    <property type="entry name" value="SIGMA-E FACTOR REGULATORY PROTEIN RSEB"/>
    <property type="match status" value="1"/>
</dbReference>
<keyword evidence="4" id="KW-0574">Periplasm</keyword>
<evidence type="ECO:0000256" key="1">
    <source>
        <dbReference type="ARBA" id="ARBA00004418"/>
    </source>
</evidence>
<dbReference type="Proteomes" id="UP000008332">
    <property type="component" value="Chromosome"/>
</dbReference>
<dbReference type="Gene3D" id="3.30.200.100">
    <property type="entry name" value="MucB/RseB, C-terminal domain"/>
    <property type="match status" value="1"/>
</dbReference>
<dbReference type="InterPro" id="IPR038484">
    <property type="entry name" value="MucB/RseB_C_sf"/>
</dbReference>
<dbReference type="InterPro" id="IPR005588">
    <property type="entry name" value="MucB_RseB"/>
</dbReference>
<dbReference type="Pfam" id="PF17188">
    <property type="entry name" value="MucB_RseB_C"/>
    <property type="match status" value="1"/>
</dbReference>
<evidence type="ECO:0000256" key="5">
    <source>
        <dbReference type="SAM" id="SignalP"/>
    </source>
</evidence>
<dbReference type="EMBL" id="CP000267">
    <property type="protein sequence ID" value="ABD69467.1"/>
    <property type="molecule type" value="Genomic_DNA"/>
</dbReference>
<protein>
    <submittedName>
        <fullName evidence="8">Putative sigma E regulatory protein, MucB/RseB</fullName>
    </submittedName>
</protein>
<dbReference type="eggNOG" id="COG3026">
    <property type="taxonomic scope" value="Bacteria"/>
</dbReference>
<sequence length="334" mass="37155">MAGLLLMVLSATAMAQTTIAAAAPAAVDRPVAERSVSDWLQRMHDASRQRAYVGTFVVAGGGRLSSARIWHVCDGMQQMERVESLTGAPRSTFRRNDQVLTFLPENRVVLAEKRESLGLFPQLLQANNAAIAQYYRVHEFGRDRVAGFEADVLELQPVDSLRFGYRVWIEKDTGLMVKLQTLNARGQVLEQAAFSDLQFDVPVSMDKLAQMMSHTEGYKLEKPQVRKTTAEAEGWVLKQVVPGFQPMSCYQRSVKGSAPSQYEHTLQWIFSDGLASVSLFIEPFVARRHGQPASQAMGATHTLTRRLGDWWLTAVGEVPTETLAAFAQGLERQK</sequence>
<evidence type="ECO:0000256" key="4">
    <source>
        <dbReference type="ARBA" id="ARBA00022764"/>
    </source>
</evidence>
<dbReference type="GO" id="GO:0045152">
    <property type="term" value="F:antisigma factor binding"/>
    <property type="evidence" value="ECO:0007669"/>
    <property type="project" value="TreeGrafter"/>
</dbReference>
<name>Q21XN6_ALBFT</name>
<dbReference type="OrthoDB" id="7067274at2"/>
<dbReference type="CDD" id="cd16327">
    <property type="entry name" value="RseB"/>
    <property type="match status" value="1"/>
</dbReference>
<accession>Q21XN6</accession>
<evidence type="ECO:0000259" key="7">
    <source>
        <dbReference type="Pfam" id="PF17188"/>
    </source>
</evidence>
<evidence type="ECO:0000259" key="6">
    <source>
        <dbReference type="Pfam" id="PF03888"/>
    </source>
</evidence>